<sequence>MGQRVIAVANDGLRHFPINIITKEAKYDTSLKPLKLRYPSNAKGILINGHSFQVDYVDNTDSSSEHRSALGVSSSYLFTHAHHIFAHLSNLVGKCYWTAMNK</sequence>
<dbReference type="Gene3D" id="3.10.200.10">
    <property type="entry name" value="Alpha carbonic anhydrase"/>
    <property type="match status" value="1"/>
</dbReference>
<dbReference type="InParanoid" id="A0A3Q1IZS3"/>
<dbReference type="InterPro" id="IPR001148">
    <property type="entry name" value="CA_dom"/>
</dbReference>
<dbReference type="Proteomes" id="UP000265040">
    <property type="component" value="Chromosome 17"/>
</dbReference>
<dbReference type="InterPro" id="IPR036398">
    <property type="entry name" value="CA_dom_sf"/>
</dbReference>
<name>A0A3Q1IZS3_ANATE</name>
<reference evidence="2" key="2">
    <citation type="submission" date="2025-08" db="UniProtKB">
        <authorList>
            <consortium name="Ensembl"/>
        </authorList>
    </citation>
    <scope>IDENTIFICATION</scope>
</reference>
<dbReference type="SUPFAM" id="SSF51069">
    <property type="entry name" value="Carbonic anhydrase"/>
    <property type="match status" value="1"/>
</dbReference>
<accession>A0A3Q1IZS3</accession>
<reference evidence="2" key="1">
    <citation type="submission" date="2021-04" db="EMBL/GenBank/DDBJ databases">
        <authorList>
            <consortium name="Wellcome Sanger Institute Data Sharing"/>
        </authorList>
    </citation>
    <scope>NUCLEOTIDE SEQUENCE [LARGE SCALE GENOMIC DNA]</scope>
</reference>
<dbReference type="STRING" id="64144.ENSATEP00000009006"/>
<evidence type="ECO:0000313" key="3">
    <source>
        <dbReference type="Proteomes" id="UP000265040"/>
    </source>
</evidence>
<dbReference type="Ensembl" id="ENSATET00000009165.2">
    <property type="protein sequence ID" value="ENSATEP00000009006.2"/>
    <property type="gene ID" value="ENSATEG00000006334.2"/>
</dbReference>
<protein>
    <recommendedName>
        <fullName evidence="1">Alpha-carbonic anhydrase domain-containing protein</fullName>
    </recommendedName>
</protein>
<dbReference type="Pfam" id="PF00194">
    <property type="entry name" value="Carb_anhydrase"/>
    <property type="match status" value="1"/>
</dbReference>
<evidence type="ECO:0000313" key="2">
    <source>
        <dbReference type="Ensembl" id="ENSATEP00000009006.2"/>
    </source>
</evidence>
<proteinExistence type="predicted"/>
<feature type="domain" description="Alpha-carbonic anhydrase" evidence="1">
    <location>
        <begin position="12"/>
        <end position="83"/>
    </location>
</feature>
<reference evidence="2" key="3">
    <citation type="submission" date="2025-09" db="UniProtKB">
        <authorList>
            <consortium name="Ensembl"/>
        </authorList>
    </citation>
    <scope>IDENTIFICATION</scope>
</reference>
<keyword evidence="3" id="KW-1185">Reference proteome</keyword>
<evidence type="ECO:0000259" key="1">
    <source>
        <dbReference type="Pfam" id="PF00194"/>
    </source>
</evidence>
<organism evidence="2 3">
    <name type="scientific">Anabas testudineus</name>
    <name type="common">Climbing perch</name>
    <name type="synonym">Anthias testudineus</name>
    <dbReference type="NCBI Taxonomy" id="64144"/>
    <lineage>
        <taxon>Eukaryota</taxon>
        <taxon>Metazoa</taxon>
        <taxon>Chordata</taxon>
        <taxon>Craniata</taxon>
        <taxon>Vertebrata</taxon>
        <taxon>Euteleostomi</taxon>
        <taxon>Actinopterygii</taxon>
        <taxon>Neopterygii</taxon>
        <taxon>Teleostei</taxon>
        <taxon>Neoteleostei</taxon>
        <taxon>Acanthomorphata</taxon>
        <taxon>Anabantaria</taxon>
        <taxon>Anabantiformes</taxon>
        <taxon>Anabantoidei</taxon>
        <taxon>Anabantidae</taxon>
        <taxon>Anabas</taxon>
    </lineage>
</organism>
<dbReference type="OrthoDB" id="429145at2759"/>
<dbReference type="AlphaFoldDB" id="A0A3Q1IZS3"/>